<accession>A0A0V8RPW1</accession>
<sequence>MAARPTLYTKQGTDKAIARAVAPLATKSELSGYATKSEVATAAAGGRVDLTDYAKKAELRGLATREELSGYATTRQVADLATRADLTAYATKDEVAGIAKRSDLTGLATKSELSGYATKGDVAGVAHASDLTGLATKAELQAALTGVGITVVATEAEAQRLPDGALYFLAAAASPAQPPTPTPGPAPAAGPTVVGHASGSVVGQTITVKLDGKAGDKIILGINEKAQGVRATVSLPQGWTTLVDPYWVGTMSATIITGPWAPTITITMSQNAEIGWAAAAVRGASRIEAGTVKKRQAEPIETKTCTAPALAGTGLALGFTFERTSAGETSDQVTVSEGWEKLAFAAQDGLNYQTVTLAKRTAAAPADLIVTYPNVQGSNGIGVQVVARG</sequence>
<dbReference type="OrthoDB" id="5196654at2"/>
<organism evidence="1 2">
    <name type="scientific">Schaalia odontolytica</name>
    <dbReference type="NCBI Taxonomy" id="1660"/>
    <lineage>
        <taxon>Bacteria</taxon>
        <taxon>Bacillati</taxon>
        <taxon>Actinomycetota</taxon>
        <taxon>Actinomycetes</taxon>
        <taxon>Actinomycetales</taxon>
        <taxon>Actinomycetaceae</taxon>
        <taxon>Schaalia</taxon>
    </lineage>
</organism>
<dbReference type="Proteomes" id="UP000054686">
    <property type="component" value="Unassembled WGS sequence"/>
</dbReference>
<dbReference type="EMBL" id="LLVT01000004">
    <property type="protein sequence ID" value="KSW10188.1"/>
    <property type="molecule type" value="Genomic_DNA"/>
</dbReference>
<proteinExistence type="predicted"/>
<name>A0A0V8RPW1_9ACTO</name>
<dbReference type="AlphaFoldDB" id="A0A0V8RPW1"/>
<reference evidence="1 2" key="1">
    <citation type="submission" date="2015-10" db="EMBL/GenBank/DDBJ databases">
        <title>Draft Genome of Actinomyces odontolyticus subsp. actinosynbacter strain XH001.</title>
        <authorList>
            <person name="Mclean J.S."/>
            <person name="He X."/>
        </authorList>
    </citation>
    <scope>NUCLEOTIDE SEQUENCE [LARGE SCALE GENOMIC DNA]</scope>
    <source>
        <strain evidence="1 2">XH001</strain>
    </source>
</reference>
<protein>
    <submittedName>
        <fullName evidence="1">Uncharacterized protein</fullName>
    </submittedName>
</protein>
<evidence type="ECO:0000313" key="1">
    <source>
        <dbReference type="EMBL" id="KSW10188.1"/>
    </source>
</evidence>
<gene>
    <name evidence="1" type="ORF">APY09_09280</name>
</gene>
<comment type="caution">
    <text evidence="1">The sequence shown here is derived from an EMBL/GenBank/DDBJ whole genome shotgun (WGS) entry which is preliminary data.</text>
</comment>
<dbReference type="RefSeq" id="WP_060567538.1">
    <property type="nucleotide sequence ID" value="NZ_CP040006.1"/>
</dbReference>
<evidence type="ECO:0000313" key="2">
    <source>
        <dbReference type="Proteomes" id="UP000054686"/>
    </source>
</evidence>